<feature type="region of interest" description="Disordered" evidence="9">
    <location>
        <begin position="248"/>
        <end position="271"/>
    </location>
</feature>
<dbReference type="GO" id="GO:0005886">
    <property type="term" value="C:plasma membrane"/>
    <property type="evidence" value="ECO:0007669"/>
    <property type="project" value="UniProtKB-SubCell"/>
</dbReference>
<evidence type="ECO:0000313" key="12">
    <source>
        <dbReference type="Proteomes" id="UP000053268"/>
    </source>
</evidence>
<evidence type="ECO:0000256" key="6">
    <source>
        <dbReference type="ARBA" id="ARBA00022989"/>
    </source>
</evidence>
<dbReference type="OrthoDB" id="3222at2759"/>
<dbReference type="Proteomes" id="UP000053268">
    <property type="component" value="Unassembled WGS sequence"/>
</dbReference>
<feature type="transmembrane region" description="Helical" evidence="10">
    <location>
        <begin position="216"/>
        <end position="234"/>
    </location>
</feature>
<evidence type="ECO:0000256" key="2">
    <source>
        <dbReference type="ARBA" id="ARBA00006175"/>
    </source>
</evidence>
<evidence type="ECO:0000256" key="4">
    <source>
        <dbReference type="ARBA" id="ARBA00022475"/>
    </source>
</evidence>
<sequence length="271" mass="27451">MGELGRKLGLDELSGASSGIIKAILAEFIGNLLLNLFGCGACVNIAQGSTAAPDIVLIALAFGLSVFAIVSAIGHVSGGHVNPAVTVGLASAGRVKPVRAVLYIIAQCAGAAAGSGLLKAFTPDRAAGSLGVTGLGTDVTPLQGFGIEFFLGFVLIFVVCGVCDPNKPDSKATAPLAIGLTVTLGHLLAVDYTGSAMNPARSFGSAIVANVWNDHWVYWAGPVAGGVAAALLYVHGFSAPPADNITPPRYRPVAGDDKELKRLDGKGEDMA</sequence>
<evidence type="ECO:0000313" key="13">
    <source>
        <dbReference type="RefSeq" id="XP_013167187.1"/>
    </source>
</evidence>
<dbReference type="CDD" id="cd00333">
    <property type="entry name" value="MIP"/>
    <property type="match status" value="1"/>
</dbReference>
<dbReference type="CTD" id="36237"/>
<dbReference type="PANTHER" id="PTHR19139:SF199">
    <property type="entry name" value="MIP17260P"/>
    <property type="match status" value="1"/>
</dbReference>
<dbReference type="STRING" id="66420.A0A194PK14"/>
<accession>A0A194PK14</accession>
<feature type="compositionally biased region" description="Basic and acidic residues" evidence="9">
    <location>
        <begin position="254"/>
        <end position="271"/>
    </location>
</feature>
<dbReference type="Pfam" id="PF00230">
    <property type="entry name" value="MIP"/>
    <property type="match status" value="1"/>
</dbReference>
<dbReference type="PROSITE" id="PS00221">
    <property type="entry name" value="MIP"/>
    <property type="match status" value="1"/>
</dbReference>
<dbReference type="InterPro" id="IPR022357">
    <property type="entry name" value="MIP_CS"/>
</dbReference>
<dbReference type="SUPFAM" id="SSF81338">
    <property type="entry name" value="Aquaporin-like"/>
    <property type="match status" value="1"/>
</dbReference>
<feature type="transmembrane region" description="Helical" evidence="10">
    <location>
        <begin position="20"/>
        <end position="43"/>
    </location>
</feature>
<evidence type="ECO:0000256" key="10">
    <source>
        <dbReference type="SAM" id="Phobius"/>
    </source>
</evidence>
<dbReference type="GeneID" id="106117425"/>
<evidence type="ECO:0000256" key="3">
    <source>
        <dbReference type="ARBA" id="ARBA00022448"/>
    </source>
</evidence>
<dbReference type="PRINTS" id="PR00783">
    <property type="entry name" value="MINTRINSICP"/>
</dbReference>
<dbReference type="InterPro" id="IPR034294">
    <property type="entry name" value="Aquaporin_transptr"/>
</dbReference>
<name>A0A194PK14_PAPXU</name>
<dbReference type="GO" id="GO:0015267">
    <property type="term" value="F:channel activity"/>
    <property type="evidence" value="ECO:0007669"/>
    <property type="project" value="InterPro"/>
</dbReference>
<keyword evidence="4" id="KW-1003">Cell membrane</keyword>
<dbReference type="Proteomes" id="UP000694872">
    <property type="component" value="Unplaced"/>
</dbReference>
<dbReference type="PANTHER" id="PTHR19139">
    <property type="entry name" value="AQUAPORIN TRANSPORTER"/>
    <property type="match status" value="1"/>
</dbReference>
<dbReference type="NCBIfam" id="TIGR00861">
    <property type="entry name" value="MIP"/>
    <property type="match status" value="1"/>
</dbReference>
<evidence type="ECO:0000313" key="11">
    <source>
        <dbReference type="EMBL" id="KPI93363.1"/>
    </source>
</evidence>
<dbReference type="InterPro" id="IPR023271">
    <property type="entry name" value="Aquaporin-like"/>
</dbReference>
<dbReference type="EMBL" id="KQ459602">
    <property type="protein sequence ID" value="KPI93363.1"/>
    <property type="molecule type" value="Genomic_DNA"/>
</dbReference>
<feature type="transmembrane region" description="Helical" evidence="10">
    <location>
        <begin position="55"/>
        <end position="76"/>
    </location>
</feature>
<keyword evidence="6 10" id="KW-1133">Transmembrane helix</keyword>
<dbReference type="InterPro" id="IPR000425">
    <property type="entry name" value="MIP"/>
</dbReference>
<dbReference type="KEGG" id="pxu:106117425"/>
<reference evidence="13 14" key="2">
    <citation type="submission" date="2025-04" db="UniProtKB">
        <authorList>
            <consortium name="RefSeq"/>
        </authorList>
    </citation>
    <scope>IDENTIFICATION</scope>
</reference>
<comment type="subcellular location">
    <subcellularLocation>
        <location evidence="1">Cell membrane</location>
        <topology evidence="1">Multi-pass membrane protein</topology>
    </subcellularLocation>
</comment>
<proteinExistence type="inferred from homology"/>
<dbReference type="AlphaFoldDB" id="A0A194PK14"/>
<feature type="transmembrane region" description="Helical" evidence="10">
    <location>
        <begin position="145"/>
        <end position="163"/>
    </location>
</feature>
<evidence type="ECO:0000256" key="9">
    <source>
        <dbReference type="SAM" id="MobiDB-lite"/>
    </source>
</evidence>
<keyword evidence="3 8" id="KW-0813">Transport</keyword>
<dbReference type="RefSeq" id="XP_013167188.1">
    <property type="nucleotide sequence ID" value="XM_013311734.1"/>
</dbReference>
<evidence type="ECO:0000256" key="8">
    <source>
        <dbReference type="RuleBase" id="RU000477"/>
    </source>
</evidence>
<keyword evidence="7 10" id="KW-0472">Membrane</keyword>
<dbReference type="RefSeq" id="XP_013167187.1">
    <property type="nucleotide sequence ID" value="XM_013311733.1"/>
</dbReference>
<evidence type="ECO:0000256" key="5">
    <source>
        <dbReference type="ARBA" id="ARBA00022692"/>
    </source>
</evidence>
<keyword evidence="5 8" id="KW-0812">Transmembrane</keyword>
<keyword evidence="12" id="KW-1185">Reference proteome</keyword>
<evidence type="ECO:0000313" key="14">
    <source>
        <dbReference type="RefSeq" id="XP_013167188.1"/>
    </source>
</evidence>
<reference evidence="11 12" key="1">
    <citation type="journal article" date="2015" name="Nat. Commun.">
        <title>Outbred genome sequencing and CRISPR/Cas9 gene editing in butterflies.</title>
        <authorList>
            <person name="Li X."/>
            <person name="Fan D."/>
            <person name="Zhang W."/>
            <person name="Liu G."/>
            <person name="Zhang L."/>
            <person name="Zhao L."/>
            <person name="Fang X."/>
            <person name="Chen L."/>
            <person name="Dong Y."/>
            <person name="Chen Y."/>
            <person name="Ding Y."/>
            <person name="Zhao R."/>
            <person name="Feng M."/>
            <person name="Zhu Y."/>
            <person name="Feng Y."/>
            <person name="Jiang X."/>
            <person name="Zhu D."/>
            <person name="Xiang H."/>
            <person name="Feng X."/>
            <person name="Li S."/>
            <person name="Wang J."/>
            <person name="Zhang G."/>
            <person name="Kronforst M.R."/>
            <person name="Wang W."/>
        </authorList>
    </citation>
    <scope>NUCLEOTIDE SEQUENCE [LARGE SCALE GENOMIC DNA]</scope>
    <source>
        <strain evidence="11">Ya'a_city_454_Px</strain>
        <tissue evidence="11">Whole body</tissue>
    </source>
</reference>
<dbReference type="Gene3D" id="1.20.1080.10">
    <property type="entry name" value="Glycerol uptake facilitator protein"/>
    <property type="match status" value="1"/>
</dbReference>
<evidence type="ECO:0000256" key="1">
    <source>
        <dbReference type="ARBA" id="ARBA00004651"/>
    </source>
</evidence>
<dbReference type="FunFam" id="1.20.1080.10:FF:000023">
    <property type="entry name" value="Prip, isoform A"/>
    <property type="match status" value="1"/>
</dbReference>
<gene>
    <name evidence="13 14" type="primary">LOC106117425</name>
    <name evidence="11" type="ORF">RR46_10623</name>
</gene>
<evidence type="ECO:0000256" key="7">
    <source>
        <dbReference type="ARBA" id="ARBA00023136"/>
    </source>
</evidence>
<comment type="similarity">
    <text evidence="2 8">Belongs to the MIP/aquaporin (TC 1.A.8) family.</text>
</comment>
<protein>
    <submittedName>
        <fullName evidence="11 13">Aquaporin AQPAe.a</fullName>
    </submittedName>
</protein>
<feature type="transmembrane region" description="Helical" evidence="10">
    <location>
        <begin position="175"/>
        <end position="196"/>
    </location>
</feature>
<organism evidence="11 12">
    <name type="scientific">Papilio xuthus</name>
    <name type="common">Asian swallowtail butterfly</name>
    <dbReference type="NCBI Taxonomy" id="66420"/>
    <lineage>
        <taxon>Eukaryota</taxon>
        <taxon>Metazoa</taxon>
        <taxon>Ecdysozoa</taxon>
        <taxon>Arthropoda</taxon>
        <taxon>Hexapoda</taxon>
        <taxon>Insecta</taxon>
        <taxon>Pterygota</taxon>
        <taxon>Neoptera</taxon>
        <taxon>Endopterygota</taxon>
        <taxon>Lepidoptera</taxon>
        <taxon>Glossata</taxon>
        <taxon>Ditrysia</taxon>
        <taxon>Papilionoidea</taxon>
        <taxon>Papilionidae</taxon>
        <taxon>Papilioninae</taxon>
        <taxon>Papilio</taxon>
    </lineage>
</organism>